<dbReference type="EMBL" id="JABURA010000001">
    <property type="protein sequence ID" value="NUB90492.1"/>
    <property type="molecule type" value="Genomic_DNA"/>
</dbReference>
<comment type="caution">
    <text evidence="1">The sequence shown here is derived from an EMBL/GenBank/DDBJ whole genome shotgun (WGS) entry which is preliminary data.</text>
</comment>
<dbReference type="AlphaFoldDB" id="A0A8J8KEZ6"/>
<proteinExistence type="predicted"/>
<organism evidence="1 2">
    <name type="scientific">Haloterrigena gelatinilytica</name>
    <dbReference type="NCBI Taxonomy" id="2741724"/>
    <lineage>
        <taxon>Archaea</taxon>
        <taxon>Methanobacteriati</taxon>
        <taxon>Methanobacteriota</taxon>
        <taxon>Stenosarchaea group</taxon>
        <taxon>Halobacteria</taxon>
        <taxon>Halobacteriales</taxon>
        <taxon>Natrialbaceae</taxon>
        <taxon>Haloterrigena</taxon>
    </lineage>
</organism>
<evidence type="ECO:0000313" key="2">
    <source>
        <dbReference type="Proteomes" id="UP000728647"/>
    </source>
</evidence>
<dbReference type="OrthoDB" id="269729at2157"/>
<name>A0A8J8KEZ6_9EURY</name>
<protein>
    <recommendedName>
        <fullName evidence="3">CHAT domain-containing protein</fullName>
    </recommendedName>
</protein>
<sequence length="667" mass="74107">MKPKFNATRDGLVIVDPIERRQCLLKTDFDLSPSPTTTNKIPYPMDSAVEITTDEFTISSSNVVYVRDSDWTLIDEVRLNERLDLPKNEYTIDISTGIKLYVTAASEVRIQNEKEKTAIKFGKATSVTVSARSHHTSPATTITTTAEPTDVMEAISMFGSALKTIGSERSYPTLRGHPPTITVDNELDIPDGLTLPDTGVRIEVPPTLRHVFVVAPLAYYLAAEVVPGSSPRLVTDSGFFLSLESNDGFDTMVSRVIQHIFLLDCIVRTEGTTPIQLYERQELESVLEFNIEEIYGQPLENQLEAYFSTPFAQVAPYIPEWRLETELKTIPKHVELLPFAVADLGMISVENEASAPTRTTFQETHTNPIDESEPVTASQSWNDGHTEITSTILLSAFDNGLDQTPRDGPLEIVVVCNDQAMRDELVTAYSTYGNRDDLPFDITVFQDLTTTEFENVLSRKSDFLHYIGHIDSDGFRCSNGQLDAANVEKVGAKAFLLNACQSHAQGLQLIEAGSISGIVTLEAVANKEAVRIGRTISTLLNYGYSLYAALDITRMETDLGNQYQIIGDGKRTITQPETGLWSIYSVATDNERANIHIKSYSGDREQKGSLFIPYLDSVDEYYISPNQIGPISVEMPQLVKFINSGRFPVLLNGQFKWSNEIKLGDLH</sequence>
<evidence type="ECO:0008006" key="3">
    <source>
        <dbReference type="Google" id="ProtNLM"/>
    </source>
</evidence>
<accession>A0A8J8KEZ6</accession>
<dbReference type="RefSeq" id="WP_174701464.1">
    <property type="nucleotide sequence ID" value="NZ_JABURA010000001.1"/>
</dbReference>
<gene>
    <name evidence="1" type="ORF">HT576_05525</name>
</gene>
<evidence type="ECO:0000313" key="1">
    <source>
        <dbReference type="EMBL" id="NUB90492.1"/>
    </source>
</evidence>
<reference evidence="1" key="1">
    <citation type="submission" date="2020-06" db="EMBL/GenBank/DDBJ databases">
        <title>Haloterrigena sp. nov., an extremely halophilic archaeon isolated from a saline sediment.</title>
        <authorList>
            <person name="Liu B.-B."/>
        </authorList>
    </citation>
    <scope>NUCLEOTIDE SEQUENCE</scope>
    <source>
        <strain evidence="1">SYSU A121-1</strain>
    </source>
</reference>
<dbReference type="Proteomes" id="UP000728647">
    <property type="component" value="Unassembled WGS sequence"/>
</dbReference>